<dbReference type="RefSeq" id="WP_007067622.1">
    <property type="nucleotide sequence ID" value="NZ_BBWO01000012.1"/>
</dbReference>
<dbReference type="GO" id="GO:0006974">
    <property type="term" value="P:DNA damage response"/>
    <property type="evidence" value="ECO:0007669"/>
    <property type="project" value="TreeGrafter"/>
</dbReference>
<dbReference type="AlphaFoldDB" id="A0A0P0Z8P0"/>
<name>A0A0P0Z8P0_9HYPH</name>
<dbReference type="CDD" id="cd01166">
    <property type="entry name" value="KdgK"/>
    <property type="match status" value="1"/>
</dbReference>
<comment type="similarity">
    <text evidence="1">Belongs to the carbohydrate kinase PfkB family.</text>
</comment>
<evidence type="ECO:0000313" key="5">
    <source>
        <dbReference type="EMBL" id="BAT30907.1"/>
    </source>
</evidence>
<dbReference type="PANTHER" id="PTHR43085">
    <property type="entry name" value="HEXOKINASE FAMILY MEMBER"/>
    <property type="match status" value="1"/>
</dbReference>
<evidence type="ECO:0000259" key="4">
    <source>
        <dbReference type="Pfam" id="PF00294"/>
    </source>
</evidence>
<dbReference type="GO" id="GO:0019698">
    <property type="term" value="P:D-galacturonate catabolic process"/>
    <property type="evidence" value="ECO:0007669"/>
    <property type="project" value="TreeGrafter"/>
</dbReference>
<dbReference type="GO" id="GO:0042840">
    <property type="term" value="P:D-glucuronate catabolic process"/>
    <property type="evidence" value="ECO:0007669"/>
    <property type="project" value="TreeGrafter"/>
</dbReference>
<organism evidence="5">
    <name type="scientific">Fulvimarina pelagi</name>
    <dbReference type="NCBI Taxonomy" id="217511"/>
    <lineage>
        <taxon>Bacteria</taxon>
        <taxon>Pseudomonadati</taxon>
        <taxon>Pseudomonadota</taxon>
        <taxon>Alphaproteobacteria</taxon>
        <taxon>Hyphomicrobiales</taxon>
        <taxon>Aurantimonadaceae</taxon>
        <taxon>Fulvimarina</taxon>
    </lineage>
</organism>
<feature type="domain" description="Carbohydrate kinase PfkB" evidence="4">
    <location>
        <begin position="3"/>
        <end position="299"/>
    </location>
</feature>
<keyword evidence="3 5" id="KW-0418">Kinase</keyword>
<dbReference type="Gene3D" id="3.40.1190.20">
    <property type="match status" value="1"/>
</dbReference>
<accession>A0A0P0Z8P0</accession>
<sequence>MRLLSIGEVMIEMSGGWHGSSESEAWRLGFAGDTLNTLWYVRAGLDPERDEASYFTTLGDDGFSDRIAEFLGSNGIEIGAIRRIPGKRPGLYLIEQKDGDRRFTYWRDTSAARQLADDEDALRQAIASADCIYLSGITLAILPAAGRALLVDLCGEANSAGKTVAFDPNIRPALWSGLEDAREAVMRLAAAATIVLPSFDDETAVFGDADPQTTIERYRAAGVAEIAVKNGPHAIAFCSNDEEGTVDALPNVKPVDATGAGDSFNGAYLGARLTGASMREAVEAGRDMAARVVGVHGALADFADPSGRWSAKRG</sequence>
<protein>
    <submittedName>
        <fullName evidence="5">2-dehydro-3-deoxygluconokinase protein</fullName>
    </submittedName>
</protein>
<evidence type="ECO:0000256" key="1">
    <source>
        <dbReference type="ARBA" id="ARBA00010688"/>
    </source>
</evidence>
<dbReference type="OrthoDB" id="9776822at2"/>
<evidence type="ECO:0000256" key="2">
    <source>
        <dbReference type="ARBA" id="ARBA00022679"/>
    </source>
</evidence>
<dbReference type="EMBL" id="LC066395">
    <property type="protein sequence ID" value="BAT30907.1"/>
    <property type="molecule type" value="Genomic_DNA"/>
</dbReference>
<keyword evidence="2" id="KW-0808">Transferase</keyword>
<dbReference type="InterPro" id="IPR050306">
    <property type="entry name" value="PfkB_Carbo_kinase"/>
</dbReference>
<dbReference type="SUPFAM" id="SSF53613">
    <property type="entry name" value="Ribokinase-like"/>
    <property type="match status" value="1"/>
</dbReference>
<proteinExistence type="inferred from homology"/>
<dbReference type="PANTHER" id="PTHR43085:SF15">
    <property type="entry name" value="2-DEHYDRO-3-DEOXYGLUCONOKINASE"/>
    <property type="match status" value="1"/>
</dbReference>
<dbReference type="InterPro" id="IPR029056">
    <property type="entry name" value="Ribokinase-like"/>
</dbReference>
<evidence type="ECO:0000256" key="3">
    <source>
        <dbReference type="ARBA" id="ARBA00022777"/>
    </source>
</evidence>
<dbReference type="Pfam" id="PF00294">
    <property type="entry name" value="PfkB"/>
    <property type="match status" value="1"/>
</dbReference>
<dbReference type="InterPro" id="IPR011611">
    <property type="entry name" value="PfkB_dom"/>
</dbReference>
<reference evidence="5" key="1">
    <citation type="journal article" date="2015" name="Proc. Natl. Acad. Sci. U.S.A.">
        <title>Bacterial clade with the ribosomal RNA operon on a small plasmid rather than the chromosome.</title>
        <authorList>
            <person name="Anda M."/>
            <person name="Ohtsubo Y."/>
            <person name="Okubo T."/>
            <person name="Sugawara M."/>
            <person name="Nagata Y."/>
            <person name="Tsuda M."/>
            <person name="Minamisawa K."/>
            <person name="Mitsui H."/>
        </authorList>
    </citation>
    <scope>NUCLEOTIDE SEQUENCE</scope>
    <source>
        <strain evidence="5">DSM 15513</strain>
    </source>
</reference>
<dbReference type="GO" id="GO:0008673">
    <property type="term" value="F:2-dehydro-3-deoxygluconokinase activity"/>
    <property type="evidence" value="ECO:0007669"/>
    <property type="project" value="TreeGrafter"/>
</dbReference>
<dbReference type="GO" id="GO:0005829">
    <property type="term" value="C:cytosol"/>
    <property type="evidence" value="ECO:0007669"/>
    <property type="project" value="TreeGrafter"/>
</dbReference>